<feature type="transmembrane region" description="Helical" evidence="9">
    <location>
        <begin position="382"/>
        <end position="401"/>
    </location>
</feature>
<evidence type="ECO:0000256" key="1">
    <source>
        <dbReference type="ARBA" id="ARBA00004651"/>
    </source>
</evidence>
<feature type="transmembrane region" description="Helical" evidence="9">
    <location>
        <begin position="138"/>
        <end position="158"/>
    </location>
</feature>
<feature type="transmembrane region" description="Helical" evidence="9">
    <location>
        <begin position="340"/>
        <end position="361"/>
    </location>
</feature>
<dbReference type="EMBL" id="CP002480">
    <property type="protein sequence ID" value="ADW69843.1"/>
    <property type="molecule type" value="Genomic_DNA"/>
</dbReference>
<evidence type="ECO:0000256" key="4">
    <source>
        <dbReference type="ARBA" id="ARBA00022679"/>
    </source>
</evidence>
<feature type="transmembrane region" description="Helical" evidence="9">
    <location>
        <begin position="407"/>
        <end position="428"/>
    </location>
</feature>
<evidence type="ECO:0000256" key="5">
    <source>
        <dbReference type="ARBA" id="ARBA00022692"/>
    </source>
</evidence>
<dbReference type="GO" id="GO:0005886">
    <property type="term" value="C:plasma membrane"/>
    <property type="evidence" value="ECO:0007669"/>
    <property type="project" value="UniProtKB-SubCell"/>
</dbReference>
<feature type="region of interest" description="Disordered" evidence="8">
    <location>
        <begin position="1"/>
        <end position="23"/>
    </location>
</feature>
<evidence type="ECO:0000256" key="6">
    <source>
        <dbReference type="ARBA" id="ARBA00022989"/>
    </source>
</evidence>
<keyword evidence="2" id="KW-1003">Cell membrane</keyword>
<evidence type="ECO:0000313" key="11">
    <source>
        <dbReference type="Proteomes" id="UP000000343"/>
    </source>
</evidence>
<keyword evidence="11" id="KW-1185">Reference proteome</keyword>
<dbReference type="PANTHER" id="PTHR33908:SF11">
    <property type="entry name" value="MEMBRANE PROTEIN"/>
    <property type="match status" value="1"/>
</dbReference>
<keyword evidence="7 9" id="KW-0472">Membrane</keyword>
<dbReference type="eggNOG" id="COG1807">
    <property type="taxonomic scope" value="Bacteria"/>
</dbReference>
<dbReference type="InterPro" id="IPR050297">
    <property type="entry name" value="LipidA_mod_glycosyltrf_83"/>
</dbReference>
<protein>
    <submittedName>
        <fullName evidence="10">Uncharacterized protein</fullName>
    </submittedName>
</protein>
<proteinExistence type="predicted"/>
<feature type="compositionally biased region" description="Basic residues" evidence="8">
    <location>
        <begin position="1"/>
        <end position="10"/>
    </location>
</feature>
<feature type="transmembrane region" description="Helical" evidence="9">
    <location>
        <begin position="313"/>
        <end position="334"/>
    </location>
</feature>
<dbReference type="GO" id="GO:0016763">
    <property type="term" value="F:pentosyltransferase activity"/>
    <property type="evidence" value="ECO:0007669"/>
    <property type="project" value="TreeGrafter"/>
</dbReference>
<dbReference type="STRING" id="1198114.AciX9_2820"/>
<accession>E8WYD7</accession>
<keyword evidence="5 9" id="KW-0812">Transmembrane</keyword>
<organism evidence="11">
    <name type="scientific">Granulicella tundricola (strain ATCC BAA-1859 / DSM 23138 / MP5ACTX9)</name>
    <dbReference type="NCBI Taxonomy" id="1198114"/>
    <lineage>
        <taxon>Bacteria</taxon>
        <taxon>Pseudomonadati</taxon>
        <taxon>Acidobacteriota</taxon>
        <taxon>Terriglobia</taxon>
        <taxon>Terriglobales</taxon>
        <taxon>Acidobacteriaceae</taxon>
        <taxon>Granulicella</taxon>
    </lineage>
</organism>
<evidence type="ECO:0000256" key="3">
    <source>
        <dbReference type="ARBA" id="ARBA00022676"/>
    </source>
</evidence>
<feature type="transmembrane region" description="Helical" evidence="9">
    <location>
        <begin position="238"/>
        <end position="259"/>
    </location>
</feature>
<dbReference type="GO" id="GO:0009103">
    <property type="term" value="P:lipopolysaccharide biosynthetic process"/>
    <property type="evidence" value="ECO:0007669"/>
    <property type="project" value="UniProtKB-ARBA"/>
</dbReference>
<gene>
    <name evidence="10" type="ordered locus">AciX9_2820</name>
</gene>
<evidence type="ECO:0000256" key="9">
    <source>
        <dbReference type="SAM" id="Phobius"/>
    </source>
</evidence>
<evidence type="ECO:0000256" key="2">
    <source>
        <dbReference type="ARBA" id="ARBA00022475"/>
    </source>
</evidence>
<feature type="transmembrane region" description="Helical" evidence="9">
    <location>
        <begin position="36"/>
        <end position="60"/>
    </location>
</feature>
<feature type="transmembrane region" description="Helical" evidence="9">
    <location>
        <begin position="196"/>
        <end position="226"/>
    </location>
</feature>
<feature type="transmembrane region" description="Helical" evidence="9">
    <location>
        <begin position="113"/>
        <end position="131"/>
    </location>
</feature>
<evidence type="ECO:0000313" key="10">
    <source>
        <dbReference type="EMBL" id="ADW69843.1"/>
    </source>
</evidence>
<reference evidence="11" key="1">
    <citation type="submission" date="2011-01" db="EMBL/GenBank/DDBJ databases">
        <title>Complete sequence of chromosome of Acidobacterium sp. MP5ACTX9.</title>
        <authorList>
            <consortium name="US DOE Joint Genome Institute"/>
            <person name="Lucas S."/>
            <person name="Copeland A."/>
            <person name="Lapidus A."/>
            <person name="Cheng J.-F."/>
            <person name="Goodwin L."/>
            <person name="Pitluck S."/>
            <person name="Teshima H."/>
            <person name="Detter J.C."/>
            <person name="Han C."/>
            <person name="Tapia R."/>
            <person name="Land M."/>
            <person name="Hauser L."/>
            <person name="Kyrpides N."/>
            <person name="Ivanova N."/>
            <person name="Ovchinnikova G."/>
            <person name="Pagani I."/>
            <person name="Rawat S.R."/>
            <person name="Mannisto M."/>
            <person name="Haggblom M.M."/>
            <person name="Woyke T."/>
        </authorList>
    </citation>
    <scope>NUCLEOTIDE SEQUENCE [LARGE SCALE GENOMIC DNA]</scope>
    <source>
        <strain evidence="11">MP5ACTX9</strain>
    </source>
</reference>
<evidence type="ECO:0000256" key="7">
    <source>
        <dbReference type="ARBA" id="ARBA00023136"/>
    </source>
</evidence>
<dbReference type="PANTHER" id="PTHR33908">
    <property type="entry name" value="MANNOSYLTRANSFERASE YKCB-RELATED"/>
    <property type="match status" value="1"/>
</dbReference>
<dbReference type="KEGG" id="acm:AciX9_2820"/>
<keyword evidence="3" id="KW-0328">Glycosyltransferase</keyword>
<sequence length="554" mass="61169">MSTRGRRGRRGGPLVQGPPRDPDAVTPALREDMLPISMGAVVLGFIAIAISAMRGTMMLYGDAVAHLGIARRIVDTKYPGLAQLGGVWLPLPHLLMTPFIWKMEWWQDGMAGAWPSLICYVVGVLGFYRLARRVLVPRWALVATAFLAMNANLLYLTSTAMTEPLFLALMIWITLVTLECVEAIEAARPLGAGRRMLGLGVLIFCAVMTRYDGWVLGAAVWCVIAWTLWKEPAMRAKLAGVFVGFTLITVAGPLSWFAYNHVYGHDWLDFMRGPYSAKEIDRKTSPPGSHHYFGWHDPAWSLMLYARTAQVDAAAWETGWLVAAASLAGLWLTIKSKVRWSALLLWMPLPFYVYSISYGSVPIFIPQLYPHSYYNSRYGMEMLPCFALFGAVGLSALAVWLKPRQPLVVRFMQPVMLMLIVLNTIWMLHKTPLVLKEAQVNSMGRISLETALANQLVTFAPGAPIMMETGSFVGALQKAGIPLKQTLTPSDYYKGLTTPAEKAAYVISFAGDDVAKAVTAHPEGLTEMTILCSTGQPCARVYRSDRFLGAGNRP</sequence>
<dbReference type="HOGENOM" id="CLU_490742_0_0_0"/>
<name>E8WYD7_GRATM</name>
<keyword evidence="6 9" id="KW-1133">Transmembrane helix</keyword>
<dbReference type="AlphaFoldDB" id="E8WYD7"/>
<dbReference type="RefSeq" id="WP_013581158.1">
    <property type="nucleotide sequence ID" value="NC_015064.1"/>
</dbReference>
<dbReference type="Proteomes" id="UP000000343">
    <property type="component" value="Chromosome"/>
</dbReference>
<keyword evidence="4" id="KW-0808">Transferase</keyword>
<dbReference type="PaxDb" id="1198114-AciX9_2820"/>
<evidence type="ECO:0000256" key="8">
    <source>
        <dbReference type="SAM" id="MobiDB-lite"/>
    </source>
</evidence>
<comment type="subcellular location">
    <subcellularLocation>
        <location evidence="1">Cell membrane</location>
        <topology evidence="1">Multi-pass membrane protein</topology>
    </subcellularLocation>
</comment>